<sequence>MKKLLITALASSSLSASVLAQNNTFTGFYLGAELTSTKHIFSVPYSELGYSSINGNFTASGSSGARFGVVTGYGFYLGSTDFVGQAEASFAFSNAKTKSELGTVTKEQFATSMAYLQGYRLLGNFLPYVKVSLNVSSFDVNNDAVYGNRAVIKNPGAYGVGIGAGMKYAATPDFDIGVEYHKANLKGQNDIRIKTKNITLSGSYHF</sequence>
<dbReference type="EMBL" id="CP055306">
    <property type="protein sequence ID" value="QLB39958.1"/>
    <property type="molecule type" value="Genomic_DNA"/>
</dbReference>
<evidence type="ECO:0000313" key="4">
    <source>
        <dbReference type="EMBL" id="QLB39958.1"/>
    </source>
</evidence>
<feature type="chain" id="PRO_5032543523" evidence="2">
    <location>
        <begin position="21"/>
        <end position="206"/>
    </location>
</feature>
<proteinExistence type="predicted"/>
<dbReference type="Proteomes" id="UP000509660">
    <property type="component" value="Chromosome"/>
</dbReference>
<evidence type="ECO:0000256" key="2">
    <source>
        <dbReference type="SAM" id="SignalP"/>
    </source>
</evidence>
<dbReference type="InterPro" id="IPR011250">
    <property type="entry name" value="OMP/PagP_B-barrel"/>
</dbReference>
<organism evidence="4 5">
    <name type="scientific">Mannheimia pernigra</name>
    <dbReference type="NCBI Taxonomy" id="111844"/>
    <lineage>
        <taxon>Bacteria</taxon>
        <taxon>Pseudomonadati</taxon>
        <taxon>Pseudomonadota</taxon>
        <taxon>Gammaproteobacteria</taxon>
        <taxon>Pasteurellales</taxon>
        <taxon>Pasteurellaceae</taxon>
        <taxon>Mannheimia</taxon>
    </lineage>
</organism>
<feature type="domain" description="Outer membrane protein beta-barrel" evidence="3">
    <location>
        <begin position="7"/>
        <end position="206"/>
    </location>
</feature>
<dbReference type="Gene3D" id="2.40.160.20">
    <property type="match status" value="1"/>
</dbReference>
<dbReference type="SUPFAM" id="SSF56925">
    <property type="entry name" value="OMPA-like"/>
    <property type="match status" value="1"/>
</dbReference>
<reference evidence="4 5" key="1">
    <citation type="submission" date="2020-06" db="EMBL/GenBank/DDBJ databases">
        <title>Mannheimia pernigra sp. nov. isolated from bovine respiratory tract.</title>
        <authorList>
            <person name="Kuhnert P."/>
            <person name="Akarsu-Egger H."/>
        </authorList>
    </citation>
    <scope>NUCLEOTIDE SEQUENCE [LARGE SCALE GENOMIC DNA]</scope>
    <source>
        <strain evidence="4 5">BNO311</strain>
    </source>
</reference>
<dbReference type="AlphaFoldDB" id="A0A7D5IUW2"/>
<evidence type="ECO:0000313" key="5">
    <source>
        <dbReference type="Proteomes" id="UP000509660"/>
    </source>
</evidence>
<evidence type="ECO:0000259" key="3">
    <source>
        <dbReference type="Pfam" id="PF13505"/>
    </source>
</evidence>
<name>A0A7D5IUW2_9PAST</name>
<accession>A0A7D5IUW2</accession>
<dbReference type="RefSeq" id="WP_176809540.1">
    <property type="nucleotide sequence ID" value="NZ_CP055306.1"/>
</dbReference>
<keyword evidence="1 2" id="KW-0732">Signal</keyword>
<dbReference type="InterPro" id="IPR027385">
    <property type="entry name" value="Beta-barrel_OMP"/>
</dbReference>
<feature type="signal peptide" evidence="2">
    <location>
        <begin position="1"/>
        <end position="20"/>
    </location>
</feature>
<dbReference type="Pfam" id="PF13505">
    <property type="entry name" value="OMP_b-brl"/>
    <property type="match status" value="1"/>
</dbReference>
<protein>
    <submittedName>
        <fullName evidence="4">Porin family protein</fullName>
    </submittedName>
</protein>
<keyword evidence="5" id="KW-1185">Reference proteome</keyword>
<evidence type="ECO:0000256" key="1">
    <source>
        <dbReference type="ARBA" id="ARBA00022729"/>
    </source>
</evidence>
<gene>
    <name evidence="4" type="ORF">HV559_03220</name>
</gene>